<accession>A0A4Y2KL13</accession>
<evidence type="ECO:0000313" key="2">
    <source>
        <dbReference type="EMBL" id="GBN03028.1"/>
    </source>
</evidence>
<proteinExistence type="predicted"/>
<dbReference type="EMBL" id="BGPR01004758">
    <property type="protein sequence ID" value="GBN03028.1"/>
    <property type="molecule type" value="Genomic_DNA"/>
</dbReference>
<feature type="compositionally biased region" description="Low complexity" evidence="1">
    <location>
        <begin position="93"/>
        <end position="102"/>
    </location>
</feature>
<keyword evidence="3" id="KW-1185">Reference proteome</keyword>
<evidence type="ECO:0000256" key="1">
    <source>
        <dbReference type="SAM" id="MobiDB-lite"/>
    </source>
</evidence>
<evidence type="ECO:0000313" key="3">
    <source>
        <dbReference type="Proteomes" id="UP000499080"/>
    </source>
</evidence>
<reference evidence="2 3" key="1">
    <citation type="journal article" date="2019" name="Sci. Rep.">
        <title>Orb-weaving spider Araneus ventricosus genome elucidates the spidroin gene catalogue.</title>
        <authorList>
            <person name="Kono N."/>
            <person name="Nakamura H."/>
            <person name="Ohtoshi R."/>
            <person name="Moran D.A.P."/>
            <person name="Shinohara A."/>
            <person name="Yoshida Y."/>
            <person name="Fujiwara M."/>
            <person name="Mori M."/>
            <person name="Tomita M."/>
            <person name="Arakawa K."/>
        </authorList>
    </citation>
    <scope>NUCLEOTIDE SEQUENCE [LARGE SCALE GENOMIC DNA]</scope>
</reference>
<organism evidence="2 3">
    <name type="scientific">Araneus ventricosus</name>
    <name type="common">Orbweaver spider</name>
    <name type="synonym">Epeira ventricosa</name>
    <dbReference type="NCBI Taxonomy" id="182803"/>
    <lineage>
        <taxon>Eukaryota</taxon>
        <taxon>Metazoa</taxon>
        <taxon>Ecdysozoa</taxon>
        <taxon>Arthropoda</taxon>
        <taxon>Chelicerata</taxon>
        <taxon>Arachnida</taxon>
        <taxon>Araneae</taxon>
        <taxon>Araneomorphae</taxon>
        <taxon>Entelegynae</taxon>
        <taxon>Araneoidea</taxon>
        <taxon>Araneidae</taxon>
        <taxon>Araneus</taxon>
    </lineage>
</organism>
<comment type="caution">
    <text evidence="2">The sequence shown here is derived from an EMBL/GenBank/DDBJ whole genome shotgun (WGS) entry which is preliminary data.</text>
</comment>
<dbReference type="Proteomes" id="UP000499080">
    <property type="component" value="Unassembled WGS sequence"/>
</dbReference>
<protein>
    <submittedName>
        <fullName evidence="2">Uncharacterized protein</fullName>
    </submittedName>
</protein>
<feature type="region of interest" description="Disordered" evidence="1">
    <location>
        <begin position="90"/>
        <end position="124"/>
    </location>
</feature>
<name>A0A4Y2KL13_ARAVE</name>
<sequence length="251" mass="28426">MSSAIERPFIETRSHNDWPMNGFLSARDEFSSGIAPKCLMGDSCIRSSISGGVNEKRTDEEERARLRAVREENRRIKYVSASKFSASYETLQEDSSSNSSKNMDSEDLPTLIESSEPGTSKSVMRKDFNTPKLVVALDRCQLSMRDSVFILEATIDALGYNIDEFLISKSSIQRIRTEKRKERTENIKIDFQNKVPDVVTLHSDGKQLLALSVRKSKEERMPIVTSYVLKEQLIAVLRLDNSTGKEQAQTF</sequence>
<feature type="compositionally biased region" description="Polar residues" evidence="1">
    <location>
        <begin position="112"/>
        <end position="122"/>
    </location>
</feature>
<gene>
    <name evidence="2" type="ORF">AVEN_181049_1</name>
</gene>
<dbReference type="AlphaFoldDB" id="A0A4Y2KL13"/>